<organism evidence="2 3">
    <name type="scientific">Pleurodeles waltl</name>
    <name type="common">Iberian ribbed newt</name>
    <dbReference type="NCBI Taxonomy" id="8319"/>
    <lineage>
        <taxon>Eukaryota</taxon>
        <taxon>Metazoa</taxon>
        <taxon>Chordata</taxon>
        <taxon>Craniata</taxon>
        <taxon>Vertebrata</taxon>
        <taxon>Euteleostomi</taxon>
        <taxon>Amphibia</taxon>
        <taxon>Batrachia</taxon>
        <taxon>Caudata</taxon>
        <taxon>Salamandroidea</taxon>
        <taxon>Salamandridae</taxon>
        <taxon>Pleurodelinae</taxon>
        <taxon>Pleurodeles</taxon>
    </lineage>
</organism>
<reference evidence="2" key="1">
    <citation type="journal article" date="2022" name="bioRxiv">
        <title>Sequencing and chromosome-scale assembly of the giantPleurodeles waltlgenome.</title>
        <authorList>
            <person name="Brown T."/>
            <person name="Elewa A."/>
            <person name="Iarovenko S."/>
            <person name="Subramanian E."/>
            <person name="Araus A.J."/>
            <person name="Petzold A."/>
            <person name="Susuki M."/>
            <person name="Suzuki K.-i.T."/>
            <person name="Hayashi T."/>
            <person name="Toyoda A."/>
            <person name="Oliveira C."/>
            <person name="Osipova E."/>
            <person name="Leigh N.D."/>
            <person name="Simon A."/>
            <person name="Yun M.H."/>
        </authorList>
    </citation>
    <scope>NUCLEOTIDE SEQUENCE</scope>
    <source>
        <strain evidence="2">20211129_DDA</strain>
        <tissue evidence="2">Liver</tissue>
    </source>
</reference>
<dbReference type="EMBL" id="JANPWB010000008">
    <property type="protein sequence ID" value="KAJ1159810.1"/>
    <property type="molecule type" value="Genomic_DNA"/>
</dbReference>
<gene>
    <name evidence="2" type="ORF">NDU88_000315</name>
</gene>
<evidence type="ECO:0000313" key="3">
    <source>
        <dbReference type="Proteomes" id="UP001066276"/>
    </source>
</evidence>
<proteinExistence type="predicted"/>
<evidence type="ECO:0000313" key="2">
    <source>
        <dbReference type="EMBL" id="KAJ1159810.1"/>
    </source>
</evidence>
<keyword evidence="3" id="KW-1185">Reference proteome</keyword>
<dbReference type="Proteomes" id="UP001066276">
    <property type="component" value="Chromosome 4_2"/>
</dbReference>
<protein>
    <submittedName>
        <fullName evidence="2">Uncharacterized protein</fullName>
    </submittedName>
</protein>
<sequence>MAVGHSQPWTKATKEEENPQRPQVEPWQGKAGACCSGEMFVARLRAPADPEVGQGGIALPLLQPHWEPRWTCSLRVANPACGEARWDLARGAGDWLWAEIGMQGPAWPPKATKRVLQMAMHWMRLCGAAGALQDLKEAQTVCGAEGPDITSFLGHTCGGHRAVRDCLKTSPPLLILHLVWSPAPCRTLQQADSAGGCGPV</sequence>
<feature type="region of interest" description="Disordered" evidence="1">
    <location>
        <begin position="1"/>
        <end position="30"/>
    </location>
</feature>
<dbReference type="AlphaFoldDB" id="A0AAV7S6M1"/>
<comment type="caution">
    <text evidence="2">The sequence shown here is derived from an EMBL/GenBank/DDBJ whole genome shotgun (WGS) entry which is preliminary data.</text>
</comment>
<accession>A0AAV7S6M1</accession>
<name>A0AAV7S6M1_PLEWA</name>
<evidence type="ECO:0000256" key="1">
    <source>
        <dbReference type="SAM" id="MobiDB-lite"/>
    </source>
</evidence>